<proteinExistence type="predicted"/>
<dbReference type="InterPro" id="IPR001623">
    <property type="entry name" value="DnaJ_domain"/>
</dbReference>
<reference evidence="2 3" key="1">
    <citation type="journal article" date="2021" name="BMC Genomics">
        <title>Datura genome reveals duplications of psychoactive alkaloid biosynthetic genes and high mutation rate following tissue culture.</title>
        <authorList>
            <person name="Rajewski A."/>
            <person name="Carter-House D."/>
            <person name="Stajich J."/>
            <person name="Litt A."/>
        </authorList>
    </citation>
    <scope>NUCLEOTIDE SEQUENCE [LARGE SCALE GENOMIC DNA]</scope>
    <source>
        <strain evidence="2">AR-01</strain>
    </source>
</reference>
<dbReference type="PROSITE" id="PS00636">
    <property type="entry name" value="DNAJ_1"/>
    <property type="match status" value="1"/>
</dbReference>
<dbReference type="SUPFAM" id="SSF46565">
    <property type="entry name" value="Chaperone J-domain"/>
    <property type="match status" value="1"/>
</dbReference>
<evidence type="ECO:0000313" key="2">
    <source>
        <dbReference type="EMBL" id="MCE3215257.1"/>
    </source>
</evidence>
<feature type="non-terminal residue" evidence="2">
    <location>
        <position position="174"/>
    </location>
</feature>
<feature type="domain" description="J" evidence="1">
    <location>
        <begin position="1"/>
        <end position="56"/>
    </location>
</feature>
<dbReference type="InterPro" id="IPR018253">
    <property type="entry name" value="DnaJ_domain_CS"/>
</dbReference>
<gene>
    <name evidence="2" type="ORF">HAX54_001503</name>
</gene>
<dbReference type="PANTHER" id="PTHR44137">
    <property type="entry name" value="BNAC03G44070D PROTEIN"/>
    <property type="match status" value="1"/>
</dbReference>
<organism evidence="2 3">
    <name type="scientific">Datura stramonium</name>
    <name type="common">Jimsonweed</name>
    <name type="synonym">Common thornapple</name>
    <dbReference type="NCBI Taxonomy" id="4076"/>
    <lineage>
        <taxon>Eukaryota</taxon>
        <taxon>Viridiplantae</taxon>
        <taxon>Streptophyta</taxon>
        <taxon>Embryophyta</taxon>
        <taxon>Tracheophyta</taxon>
        <taxon>Spermatophyta</taxon>
        <taxon>Magnoliopsida</taxon>
        <taxon>eudicotyledons</taxon>
        <taxon>Gunneridae</taxon>
        <taxon>Pentapetalae</taxon>
        <taxon>asterids</taxon>
        <taxon>lamiids</taxon>
        <taxon>Solanales</taxon>
        <taxon>Solanaceae</taxon>
        <taxon>Solanoideae</taxon>
        <taxon>Datureae</taxon>
        <taxon>Datura</taxon>
    </lineage>
</organism>
<dbReference type="Pfam" id="PF00226">
    <property type="entry name" value="DnaJ"/>
    <property type="match status" value="1"/>
</dbReference>
<dbReference type="CDD" id="cd06257">
    <property type="entry name" value="DnaJ"/>
    <property type="match status" value="1"/>
</dbReference>
<dbReference type="Gene3D" id="1.10.287.110">
    <property type="entry name" value="DnaJ domain"/>
    <property type="match status" value="1"/>
</dbReference>
<dbReference type="PROSITE" id="PS50076">
    <property type="entry name" value="DNAJ_2"/>
    <property type="match status" value="1"/>
</dbReference>
<evidence type="ECO:0000259" key="1">
    <source>
        <dbReference type="PROSITE" id="PS50076"/>
    </source>
</evidence>
<accession>A0ABS8WVB3</accession>
<comment type="caution">
    <text evidence="2">The sequence shown here is derived from an EMBL/GenBank/DDBJ whole genome shotgun (WGS) entry which is preliminary data.</text>
</comment>
<dbReference type="PRINTS" id="PR00625">
    <property type="entry name" value="JDOMAIN"/>
</dbReference>
<dbReference type="SMART" id="SM00271">
    <property type="entry name" value="DnaJ"/>
    <property type="match status" value="1"/>
</dbReference>
<dbReference type="PANTHER" id="PTHR44137:SF61">
    <property type="entry name" value="J DOMAIN-CONTAINING PROTEIN"/>
    <property type="match status" value="1"/>
</dbReference>
<dbReference type="InterPro" id="IPR036869">
    <property type="entry name" value="J_dom_sf"/>
</dbReference>
<dbReference type="Proteomes" id="UP000823775">
    <property type="component" value="Unassembled WGS sequence"/>
</dbReference>
<protein>
    <recommendedName>
        <fullName evidence="1">J domain-containing protein</fullName>
    </recommendedName>
</protein>
<sequence>PSADDDLIRKNYRRLSLALYSDKNQSVEADGAFKIISEAWSLLSDRTKRMVYDKKQSSSMQSNQHGFHHFSMNPASVRNSINVNFPPTAKVPQPSEFETFWRSCIYARCGINTRCFTKTKVLGTTNVTVHFWKLLHPTVAGGKNTKRMTLDLSWEHLYPLLYLAAVGGMNTKKM</sequence>
<feature type="non-terminal residue" evidence="2">
    <location>
        <position position="1"/>
    </location>
</feature>
<keyword evidence="3" id="KW-1185">Reference proteome</keyword>
<name>A0ABS8WVB3_DATST</name>
<dbReference type="EMBL" id="JACEIK010010597">
    <property type="protein sequence ID" value="MCE3215257.1"/>
    <property type="molecule type" value="Genomic_DNA"/>
</dbReference>
<evidence type="ECO:0000313" key="3">
    <source>
        <dbReference type="Proteomes" id="UP000823775"/>
    </source>
</evidence>